<proteinExistence type="predicted"/>
<keyword evidence="2" id="KW-1185">Reference proteome</keyword>
<dbReference type="AlphaFoldDB" id="A0A9P5SE31"/>
<gene>
    <name evidence="1" type="ORF">BG006_010155</name>
</gene>
<sequence length="259" mass="28684">MGNTGVGGSEEQSKRVEAFVDVLCQFPDVSFDSRSVKNLSLLGNIAIFISEQLKRGLAAVLSKNANLRKIDCKWDVFRSQDTLPVVRNGLTSFRLYASDTTSAVFQSDVTSSIQLNVTVDLQLSTRRFTMDEFEYIMASTPNLQMIKIPFVCITGTEKQPVAWASSSLRLVSLGLYLDGHPPDLDSLYGGRGAQFLLDERDCLISRTTDVATTLAPLFLEQLNHRSESHDLELSFNNLFPAVAAVTESRHWLSSAVKPQ</sequence>
<evidence type="ECO:0000313" key="2">
    <source>
        <dbReference type="Proteomes" id="UP000696485"/>
    </source>
</evidence>
<dbReference type="EMBL" id="JAAAUY010000788">
    <property type="protein sequence ID" value="KAF9326404.1"/>
    <property type="molecule type" value="Genomic_DNA"/>
</dbReference>
<comment type="caution">
    <text evidence="1">The sequence shown here is derived from an EMBL/GenBank/DDBJ whole genome shotgun (WGS) entry which is preliminary data.</text>
</comment>
<evidence type="ECO:0000313" key="1">
    <source>
        <dbReference type="EMBL" id="KAF9326404.1"/>
    </source>
</evidence>
<organism evidence="1 2">
    <name type="scientific">Podila minutissima</name>
    <dbReference type="NCBI Taxonomy" id="64525"/>
    <lineage>
        <taxon>Eukaryota</taxon>
        <taxon>Fungi</taxon>
        <taxon>Fungi incertae sedis</taxon>
        <taxon>Mucoromycota</taxon>
        <taxon>Mortierellomycotina</taxon>
        <taxon>Mortierellomycetes</taxon>
        <taxon>Mortierellales</taxon>
        <taxon>Mortierellaceae</taxon>
        <taxon>Podila</taxon>
    </lineage>
</organism>
<accession>A0A9P5SE31</accession>
<protein>
    <submittedName>
        <fullName evidence="1">Uncharacterized protein</fullName>
    </submittedName>
</protein>
<dbReference type="Proteomes" id="UP000696485">
    <property type="component" value="Unassembled WGS sequence"/>
</dbReference>
<reference evidence="1" key="1">
    <citation type="journal article" date="2020" name="Fungal Divers.">
        <title>Resolving the Mortierellaceae phylogeny through synthesis of multi-gene phylogenetics and phylogenomics.</title>
        <authorList>
            <person name="Vandepol N."/>
            <person name="Liber J."/>
            <person name="Desiro A."/>
            <person name="Na H."/>
            <person name="Kennedy M."/>
            <person name="Barry K."/>
            <person name="Grigoriev I.V."/>
            <person name="Miller A.N."/>
            <person name="O'Donnell K."/>
            <person name="Stajich J.E."/>
            <person name="Bonito G."/>
        </authorList>
    </citation>
    <scope>NUCLEOTIDE SEQUENCE</scope>
    <source>
        <strain evidence="1">NVP1</strain>
    </source>
</reference>
<name>A0A9P5SE31_9FUNG</name>